<comment type="caution">
    <text evidence="2">The sequence shown here is derived from an EMBL/GenBank/DDBJ whole genome shotgun (WGS) entry which is preliminary data.</text>
</comment>
<dbReference type="GO" id="GO:0009966">
    <property type="term" value="P:regulation of signal transduction"/>
    <property type="evidence" value="ECO:0007669"/>
    <property type="project" value="InterPro"/>
</dbReference>
<feature type="compositionally biased region" description="Basic and acidic residues" evidence="1">
    <location>
        <begin position="931"/>
        <end position="943"/>
    </location>
</feature>
<dbReference type="PROSITE" id="PS50132">
    <property type="entry name" value="RGS"/>
    <property type="match status" value="4"/>
</dbReference>
<feature type="compositionally biased region" description="Polar residues" evidence="1">
    <location>
        <begin position="894"/>
        <end position="905"/>
    </location>
</feature>
<organism evidence="2 3">
    <name type="scientific">Paramuricea clavata</name>
    <name type="common">Red gorgonian</name>
    <name type="synonym">Violescent sea-whip</name>
    <dbReference type="NCBI Taxonomy" id="317549"/>
    <lineage>
        <taxon>Eukaryota</taxon>
        <taxon>Metazoa</taxon>
        <taxon>Cnidaria</taxon>
        <taxon>Anthozoa</taxon>
        <taxon>Octocorallia</taxon>
        <taxon>Malacalcyonacea</taxon>
        <taxon>Plexauridae</taxon>
        <taxon>Paramuricea</taxon>
    </lineage>
</organism>
<dbReference type="Pfam" id="PF00615">
    <property type="entry name" value="RGS"/>
    <property type="match status" value="2"/>
</dbReference>
<dbReference type="OrthoDB" id="5968418at2759"/>
<dbReference type="InterPro" id="IPR016137">
    <property type="entry name" value="RGS"/>
</dbReference>
<dbReference type="EMBL" id="CACRXK020009452">
    <property type="protein sequence ID" value="CAB4017227.1"/>
    <property type="molecule type" value="Genomic_DNA"/>
</dbReference>
<feature type="compositionally biased region" description="Polar residues" evidence="1">
    <location>
        <begin position="496"/>
        <end position="511"/>
    </location>
</feature>
<accession>A0A7D9IZT1</accession>
<dbReference type="InterPro" id="IPR044926">
    <property type="entry name" value="RGS_subdomain_2"/>
</dbReference>
<dbReference type="PANTHER" id="PTHR46583:SF1">
    <property type="entry name" value="REGULATOR OF G-PROTEIN SIGNALING 22"/>
    <property type="match status" value="1"/>
</dbReference>
<protein>
    <submittedName>
        <fullName evidence="2">Uncharacterized protein</fullName>
    </submittedName>
</protein>
<proteinExistence type="predicted"/>
<evidence type="ECO:0000313" key="3">
    <source>
        <dbReference type="Proteomes" id="UP001152795"/>
    </source>
</evidence>
<feature type="region of interest" description="Disordered" evidence="1">
    <location>
        <begin position="723"/>
        <end position="749"/>
    </location>
</feature>
<feature type="non-terminal residue" evidence="2">
    <location>
        <position position="1444"/>
    </location>
</feature>
<dbReference type="GO" id="GO:0005737">
    <property type="term" value="C:cytoplasm"/>
    <property type="evidence" value="ECO:0007669"/>
    <property type="project" value="TreeGrafter"/>
</dbReference>
<sequence length="1444" mass="164015">MEDIPSELSEHNLEEFLRNDSAFVDYFNTFLSLPCFPERIFYNKENDLLEQFTQQLVKDESDNVQLKYDSSSNNVQISYCVTVLERGKALDWLKKYRLSEFIKSGLYAEYNLSKTLSSAQAMYIDTIKNDLSRTTKLINDENSASLNEDGFFSSNNSIFTMSDECEAGQIEEIINDYVENTGAREVHEKKSESPRIFPENVQCFPSIIVSEIETESDGRDEESEISVSVTSDSIETGFSNEFNHNITEKNDYVTMVDDSNSNIEGSCVKDDIINDDVINDDVIIDDVFCVDVTGDDAIGDDVRGDDIMDNGVRNGDVTVGDTIDNDIKCDDVIGDDVIGDDVRGGDYGNDVTTINKSTDNGSCVDINNQSSIKFMKSNTTEVQDDIENEQLPADDPQVVTTDTELSETADNSDIQHHNSSISTPLSDVITMDKLVGTEKRHGKDQTEFCKCFHKNDTAGKKELHDKNKDKNGFKEKSNLFHKSKTGKQSKERYDSTDCTSLSNKIQGSSGDTWVDEDSPLDKRLENSSFDSKIPVPSLALNAAEQCSLNGENVQSQLNEPNSDSLGSLENKSHTVSTMQLGTSLQSDVKINDGIKIMTISIDHTDGNIDDDTISQETKNTVRGSNLESLSSNIDLSKVEDQTSYHSSDVNLPKTEDQISYNADSNVGEKKLPQKSTNTATVENLQLLYDVRILEVDDSASNISENKSEHHSLDRSLMKRTSSLNSIASSDVSENERKSSIADQQGEENQEMLDNGVHLSSKAGMDKFKEFLINTKGEALLLFWIHVETWKHLGDNGDKIRLLQEMKEQFLRNGSPLELPDEIKKQAGRCFTADLSKTQRIIAEPLRCYWCPRFTLHQFKTQTTDKIQHEAKVGQQTWSSGFQPKSGVLMYPSTSPHLVRPHSSTPREYLPASPPRETSHASSPRVTSHARSPRETLHAHTPRETLKEGKFHVRSKSAHGRIVTTPCHTNAGKKQLEIYATPQPAEFGFQKRPISAFPPCNDQEYLSSVRLIISPRCKPKIRAAWPQRPEKDRYINDAYRSNTSDSSHQDLLVDSLMYRNESGCFFKEFVSKQNNQLWSNCLSFSQAVMDYTAFFDGDTLNPATVSRKAQWIYARFITSGSICDIKLDWKTQEDIRQKLDPPYEELFDCVEDHVLACLKEPWDSLCGNERREYEMIPKKETVRYLKVKLKRTRGSSKNSFLQEELESDDGREHSERGKYSIEEANHPQPLSSDGVSFESLIKDRDELEGFQKYLEKKDPKGVIDLMAWTDMETFQRIPRTIEDKRNKKAKEIRQTYLNSRYFFGPDSPATKEAQNLILSVNGSPRIKERPSSSVILESQKYVRCRIERRWLALYKASQEYKERQNPKQNVSEVVEDIMLRRRLQRSEAAWRVLNSRWVSSSRDIVALRQTLNNPESCLAFRKFVALKGDTYESDVLFWIEIQKYK</sequence>
<feature type="region of interest" description="Disordered" evidence="1">
    <location>
        <begin position="553"/>
        <end position="573"/>
    </location>
</feature>
<dbReference type="Gene3D" id="1.10.167.10">
    <property type="entry name" value="Regulator of G-protein Signalling 4, domain 2"/>
    <property type="match status" value="3"/>
</dbReference>
<feature type="compositionally biased region" description="Basic and acidic residues" evidence="1">
    <location>
        <begin position="1207"/>
        <end position="1224"/>
    </location>
</feature>
<feature type="compositionally biased region" description="Polar residues" evidence="1">
    <location>
        <begin position="398"/>
        <end position="423"/>
    </location>
</feature>
<feature type="region of interest" description="Disordered" evidence="1">
    <location>
        <begin position="387"/>
        <end position="423"/>
    </location>
</feature>
<feature type="compositionally biased region" description="Basic and acidic residues" evidence="1">
    <location>
        <begin position="461"/>
        <end position="478"/>
    </location>
</feature>
<gene>
    <name evidence="2" type="ORF">PACLA_8A012967</name>
</gene>
<evidence type="ECO:0000313" key="2">
    <source>
        <dbReference type="EMBL" id="CAB4017227.1"/>
    </source>
</evidence>
<feature type="region of interest" description="Disordered" evidence="1">
    <location>
        <begin position="1197"/>
        <end position="1232"/>
    </location>
</feature>
<dbReference type="InterPro" id="IPR042651">
    <property type="entry name" value="Rgs22"/>
</dbReference>
<evidence type="ECO:0000256" key="1">
    <source>
        <dbReference type="SAM" id="MobiDB-lite"/>
    </source>
</evidence>
<feature type="compositionally biased region" description="Polar residues" evidence="1">
    <location>
        <begin position="919"/>
        <end position="929"/>
    </location>
</feature>
<keyword evidence="3" id="KW-1185">Reference proteome</keyword>
<reference evidence="2" key="1">
    <citation type="submission" date="2020-04" db="EMBL/GenBank/DDBJ databases">
        <authorList>
            <person name="Alioto T."/>
            <person name="Alioto T."/>
            <person name="Gomez Garrido J."/>
        </authorList>
    </citation>
    <scope>NUCLEOTIDE SEQUENCE</scope>
    <source>
        <strain evidence="2">A484AB</strain>
    </source>
</reference>
<dbReference type="GO" id="GO:0001965">
    <property type="term" value="F:G-protein alpha-subunit binding"/>
    <property type="evidence" value="ECO:0007669"/>
    <property type="project" value="InterPro"/>
</dbReference>
<feature type="region of interest" description="Disordered" evidence="1">
    <location>
        <begin position="461"/>
        <end position="519"/>
    </location>
</feature>
<dbReference type="SUPFAM" id="SSF48097">
    <property type="entry name" value="Regulator of G-protein signaling, RGS"/>
    <property type="match status" value="3"/>
</dbReference>
<dbReference type="Proteomes" id="UP001152795">
    <property type="component" value="Unassembled WGS sequence"/>
</dbReference>
<name>A0A7D9IZT1_PARCT</name>
<dbReference type="GO" id="GO:0005634">
    <property type="term" value="C:nucleus"/>
    <property type="evidence" value="ECO:0007669"/>
    <property type="project" value="TreeGrafter"/>
</dbReference>
<dbReference type="PANTHER" id="PTHR46583">
    <property type="entry name" value="REGULATOR OF G-PROTEIN SIGNALING 22"/>
    <property type="match status" value="1"/>
</dbReference>
<feature type="region of interest" description="Disordered" evidence="1">
    <location>
        <begin position="894"/>
        <end position="943"/>
    </location>
</feature>
<dbReference type="InterPro" id="IPR036305">
    <property type="entry name" value="RGS_sf"/>
</dbReference>